<reference evidence="1 2" key="1">
    <citation type="submission" date="2017-03" db="EMBL/GenBank/DDBJ databases">
        <title>Sulfur activation and transportation mechanism of thermophilic Archaea Acidianus manzaensis YN-25.</title>
        <authorList>
            <person name="Ma Y."/>
            <person name="Yang Y."/>
            <person name="Xia J."/>
        </authorList>
    </citation>
    <scope>NUCLEOTIDE SEQUENCE [LARGE SCALE GENOMIC DNA]</scope>
    <source>
        <strain evidence="1 2">YN-25</strain>
    </source>
</reference>
<name>A0A1W6JZS9_9CREN</name>
<dbReference type="SUPFAM" id="SSF55729">
    <property type="entry name" value="Acyl-CoA N-acyltransferases (Nat)"/>
    <property type="match status" value="1"/>
</dbReference>
<gene>
    <name evidence="1" type="ORF">B6F84_06790</name>
</gene>
<dbReference type="EMBL" id="CP020477">
    <property type="protein sequence ID" value="ARM75769.1"/>
    <property type="molecule type" value="Genomic_DNA"/>
</dbReference>
<dbReference type="GeneID" id="41590612"/>
<protein>
    <recommendedName>
        <fullName evidence="3">DUF1122 domain-containing protein</fullName>
    </recommendedName>
</protein>
<dbReference type="AlphaFoldDB" id="A0A1W6JZS9"/>
<dbReference type="InterPro" id="IPR008304">
    <property type="entry name" value="UCP017998"/>
</dbReference>
<proteinExistence type="predicted"/>
<accession>A0A1W6JZS9</accession>
<dbReference type="Proteomes" id="UP000193404">
    <property type="component" value="Chromosome"/>
</dbReference>
<dbReference type="KEGG" id="aman:B6F84_06790"/>
<evidence type="ECO:0000313" key="1">
    <source>
        <dbReference type="EMBL" id="ARM75769.1"/>
    </source>
</evidence>
<dbReference type="Gene3D" id="3.40.630.30">
    <property type="match status" value="1"/>
</dbReference>
<dbReference type="STRING" id="282676.B6F84_06790"/>
<dbReference type="InterPro" id="IPR016181">
    <property type="entry name" value="Acyl_CoA_acyltransferase"/>
</dbReference>
<dbReference type="OrthoDB" id="26340at2157"/>
<dbReference type="RefSeq" id="WP_148691550.1">
    <property type="nucleotide sequence ID" value="NZ_CP020477.1"/>
</dbReference>
<evidence type="ECO:0000313" key="2">
    <source>
        <dbReference type="Proteomes" id="UP000193404"/>
    </source>
</evidence>
<sequence length="186" mass="21976">MLQGNIGNYIIRIKNERKTHIRELSYFEIYLDNKLLGRCNYFSGRSQENYPAWLEIDYIPWLRKEKGDLEVEFFRLIFNFMPSNSRLFVTYDKDKETLELISRGFSAIDTPLGFALLKAGFTWFKLWYFPEGGNEGGPKIQANKPLNEKIGKKELEELLESEDIKNPEIKEWIINHVKGKFRNNVV</sequence>
<dbReference type="Pfam" id="PF06557">
    <property type="entry name" value="DUF1122"/>
    <property type="match status" value="1"/>
</dbReference>
<keyword evidence="2" id="KW-1185">Reference proteome</keyword>
<evidence type="ECO:0008006" key="3">
    <source>
        <dbReference type="Google" id="ProtNLM"/>
    </source>
</evidence>
<organism evidence="1 2">
    <name type="scientific">Acidianus manzaensis</name>
    <dbReference type="NCBI Taxonomy" id="282676"/>
    <lineage>
        <taxon>Archaea</taxon>
        <taxon>Thermoproteota</taxon>
        <taxon>Thermoprotei</taxon>
        <taxon>Sulfolobales</taxon>
        <taxon>Sulfolobaceae</taxon>
        <taxon>Acidianus</taxon>
    </lineage>
</organism>